<evidence type="ECO:0000313" key="1">
    <source>
        <dbReference type="EMBL" id="AGH31569.1"/>
    </source>
</evidence>
<sequence>MQKPTVLLERSPYRYIQVGTLEINGKPDCRIQKADSYTGRYRDMYLCDNEMQLMTAMEDYEYTCWLDPDGVPCYVRDSVSSEN</sequence>
<keyword evidence="2" id="KW-1185">Reference proteome</keyword>
<proteinExistence type="predicted"/>
<dbReference type="Proteomes" id="UP000201252">
    <property type="component" value="Segment"/>
</dbReference>
<organism evidence="1 2">
    <name type="scientific">Synechococcus phage S-SKS1</name>
    <dbReference type="NCBI Taxonomy" id="754042"/>
    <lineage>
        <taxon>Viruses</taxon>
        <taxon>Duplodnaviria</taxon>
        <taxon>Heunggongvirae</taxon>
        <taxon>Uroviricota</taxon>
        <taxon>Caudoviricetes</taxon>
        <taxon>Llyrvirus</taxon>
        <taxon>Llyrvirus SSKS1</taxon>
    </lineage>
</organism>
<dbReference type="EMBL" id="HQ633071">
    <property type="protein sequence ID" value="AGH31569.1"/>
    <property type="molecule type" value="Genomic_DNA"/>
</dbReference>
<accession>M4QT90</accession>
<dbReference type="KEGG" id="vg:15010957"/>
<evidence type="ECO:0000313" key="2">
    <source>
        <dbReference type="Proteomes" id="UP000201252"/>
    </source>
</evidence>
<dbReference type="GeneID" id="15010957"/>
<dbReference type="OrthoDB" id="22076at10239"/>
<protein>
    <submittedName>
        <fullName evidence="1">Uncharacterized protein</fullName>
    </submittedName>
</protein>
<name>M4QT90_9CAUD</name>
<gene>
    <name evidence="1" type="ORF">SWZG_00056</name>
</gene>
<dbReference type="RefSeq" id="YP_007674421.1">
    <property type="nucleotide sequence ID" value="NC_020851.1"/>
</dbReference>
<reference evidence="1 2" key="1">
    <citation type="submission" date="2010-10" db="EMBL/GenBank/DDBJ databases">
        <title>The Genome Sequence of Synechococcus phage S-SKS1.</title>
        <authorList>
            <consortium name="The Broad Institute Genome Sequencing Platform"/>
            <person name="Henn M.R."/>
            <person name="Clokie M."/>
            <person name="Levin J."/>
            <person name="Malboeuf C."/>
            <person name="Casali M."/>
            <person name="Russ C."/>
            <person name="Lennon N."/>
            <person name="Chapman S.B."/>
            <person name="Erlich R."/>
            <person name="Young S.K."/>
            <person name="Yandava C."/>
            <person name="Zeng Q."/>
            <person name="Alvarado L."/>
            <person name="Anderson S."/>
            <person name="Berlin A."/>
            <person name="Chen Z."/>
            <person name="Freedman E."/>
            <person name="Gellesch M."/>
            <person name="Goldberg J."/>
            <person name="Green L."/>
            <person name="Griggs A."/>
            <person name="Gujja S."/>
            <person name="Heilman E.R."/>
            <person name="Heiman D."/>
            <person name="Hollinger A."/>
            <person name="Howarth C."/>
            <person name="Larson L."/>
            <person name="Mehta T."/>
            <person name="Pearson M."/>
            <person name="Roberts A."/>
            <person name="Ryan E."/>
            <person name="Saif S."/>
            <person name="Shea T."/>
            <person name="Shenoy N."/>
            <person name="Sisk P."/>
            <person name="Stolte C."/>
            <person name="Sykes S."/>
            <person name="White J."/>
            <person name="Haas B."/>
            <person name="Nusbaum C."/>
            <person name="Birren B."/>
        </authorList>
    </citation>
    <scope>NUCLEOTIDE SEQUENCE [LARGE SCALE GENOMIC DNA]</scope>
</reference>